<dbReference type="GO" id="GO:0004519">
    <property type="term" value="F:endonuclease activity"/>
    <property type="evidence" value="ECO:0007669"/>
    <property type="project" value="UniProtKB-KW"/>
</dbReference>
<dbReference type="InterPro" id="IPR002711">
    <property type="entry name" value="HNH"/>
</dbReference>
<protein>
    <submittedName>
        <fullName evidence="3">HNH endonuclease</fullName>
    </submittedName>
</protein>
<keyword evidence="3" id="KW-0540">Nuclease</keyword>
<dbReference type="RefSeq" id="WP_220333702.1">
    <property type="nucleotide sequence ID" value="NZ_JAEUAK010000002.1"/>
</dbReference>
<reference evidence="3 4" key="1">
    <citation type="journal article" date="2021" name="MBio">
        <title>Poor Competitiveness of Bradyrhizobium in Pigeon Pea Root Colonization in Indian Soils.</title>
        <authorList>
            <person name="Chalasani D."/>
            <person name="Basu A."/>
            <person name="Pullabhotla S.V.S.R.N."/>
            <person name="Jorrin B."/>
            <person name="Neal A.L."/>
            <person name="Poole P.S."/>
            <person name="Podile A.R."/>
            <person name="Tkacz A."/>
        </authorList>
    </citation>
    <scope>NUCLEOTIDE SEQUENCE [LARGE SCALE GENOMIC DNA]</scope>
    <source>
        <strain evidence="3 4">HU56</strain>
    </source>
</reference>
<evidence type="ECO:0000259" key="2">
    <source>
        <dbReference type="Pfam" id="PF14338"/>
    </source>
</evidence>
<dbReference type="EMBL" id="JAEUAK010000002">
    <property type="protein sequence ID" value="MBW9052263.1"/>
    <property type="molecule type" value="Genomic_DNA"/>
</dbReference>
<dbReference type="Pfam" id="PF14338">
    <property type="entry name" value="Mrr_N"/>
    <property type="match status" value="1"/>
</dbReference>
<dbReference type="InterPro" id="IPR025745">
    <property type="entry name" value="Mrr-like_N_dom"/>
</dbReference>
<sequence length="223" mass="25346">MEGLPTQSATETALLVYLSEFGPKKANEVYEPLGEFFELSPSQLALTMPDGRNWWRNRVQWARRGLKDAGFLNPTQRGTWQLTQSGMRRALGEVLASSNNPEFEVEEGSPELKQHIQRERASALIAVFKAGLEKPQCAACDFNFLDFYGERGRGYIEAHHSIPISSTEFRGRTKLSDLIPLCANCHRMVHRRPYISVRALRESLFHDHHRQKAELPDAAPMIP</sequence>
<keyword evidence="4" id="KW-1185">Reference proteome</keyword>
<feature type="domain" description="HNH" evidence="1">
    <location>
        <begin position="150"/>
        <end position="192"/>
    </location>
</feature>
<dbReference type="Pfam" id="PF01844">
    <property type="entry name" value="HNH"/>
    <property type="match status" value="1"/>
</dbReference>
<dbReference type="CDD" id="cd00085">
    <property type="entry name" value="HNHc"/>
    <property type="match status" value="1"/>
</dbReference>
<dbReference type="Proteomes" id="UP000717752">
    <property type="component" value="Unassembled WGS sequence"/>
</dbReference>
<dbReference type="Gene3D" id="1.10.30.50">
    <property type="match status" value="1"/>
</dbReference>
<comment type="caution">
    <text evidence="3">The sequence shown here is derived from an EMBL/GenBank/DDBJ whole genome shotgun (WGS) entry which is preliminary data.</text>
</comment>
<keyword evidence="3" id="KW-0255">Endonuclease</keyword>
<gene>
    <name evidence="3" type="ORF">JNB85_07510</name>
</gene>
<accession>A0ABS7GQS7</accession>
<evidence type="ECO:0000259" key="1">
    <source>
        <dbReference type="Pfam" id="PF01844"/>
    </source>
</evidence>
<feature type="domain" description="Restriction system protein Mrr-like N-terminal" evidence="2">
    <location>
        <begin position="13"/>
        <end position="88"/>
    </location>
</feature>
<evidence type="ECO:0000313" key="3">
    <source>
        <dbReference type="EMBL" id="MBW9052263.1"/>
    </source>
</evidence>
<name>A0ABS7GQS7_9HYPH</name>
<proteinExistence type="predicted"/>
<dbReference type="InterPro" id="IPR003615">
    <property type="entry name" value="HNH_nuc"/>
</dbReference>
<evidence type="ECO:0000313" key="4">
    <source>
        <dbReference type="Proteomes" id="UP000717752"/>
    </source>
</evidence>
<keyword evidence="3" id="KW-0378">Hydrolase</keyword>
<organism evidence="3 4">
    <name type="scientific">Rhizobium mesosinicum</name>
    <dbReference type="NCBI Taxonomy" id="335017"/>
    <lineage>
        <taxon>Bacteria</taxon>
        <taxon>Pseudomonadati</taxon>
        <taxon>Pseudomonadota</taxon>
        <taxon>Alphaproteobacteria</taxon>
        <taxon>Hyphomicrobiales</taxon>
        <taxon>Rhizobiaceae</taxon>
        <taxon>Rhizobium/Agrobacterium group</taxon>
        <taxon>Rhizobium</taxon>
    </lineage>
</organism>